<dbReference type="Gene3D" id="3.10.105.10">
    <property type="entry name" value="Dipeptide-binding Protein, Domain 3"/>
    <property type="match status" value="1"/>
</dbReference>
<keyword evidence="2" id="KW-0813">Transport</keyword>
<feature type="compositionally biased region" description="Polar residues" evidence="4">
    <location>
        <begin position="105"/>
        <end position="114"/>
    </location>
</feature>
<proteinExistence type="inferred from homology"/>
<accession>M0HXU0</accession>
<keyword evidence="7" id="KW-1185">Reference proteome</keyword>
<evidence type="ECO:0000313" key="7">
    <source>
        <dbReference type="Proteomes" id="UP000011612"/>
    </source>
</evidence>
<evidence type="ECO:0000256" key="3">
    <source>
        <dbReference type="ARBA" id="ARBA00022729"/>
    </source>
</evidence>
<dbReference type="PANTHER" id="PTHR30290:SF9">
    <property type="entry name" value="OLIGOPEPTIDE-BINDING PROTEIN APPA"/>
    <property type="match status" value="1"/>
</dbReference>
<dbReference type="GO" id="GO:0043190">
    <property type="term" value="C:ATP-binding cassette (ABC) transporter complex"/>
    <property type="evidence" value="ECO:0007669"/>
    <property type="project" value="InterPro"/>
</dbReference>
<dbReference type="Gene3D" id="3.40.190.10">
    <property type="entry name" value="Periplasmic binding protein-like II"/>
    <property type="match status" value="1"/>
</dbReference>
<gene>
    <name evidence="6" type="ORF">C453_01625</name>
</gene>
<sequence>MTAVGASAAITGLSGCAIKTTDSGVEVAFGDDDDDSAATQTTGMPMQTTTPGEPTESETTTEPTTQPPTATTTSTETQTTTQKTTAQSTTTAPTTTTTTTAPQRSGGTLQLTSGTLSSFDPIQATDSNSTAVIENLFDGLTTFPNGETTAELQLATDVSISSDSRTYTLSLREDATFHDGSPVTASDIVYSWERLAASDNSRRAYYLLEYLGIEHDTSSDEYVPGSMAVRAVDEHTFRFRLAEPMPAALELLADPAFAPIPEGIVGDIDGYVGRMSYQAFAEGPIGSGPFVFDHWTKNDEVEISRFANYHGTAPDLDGIRWKVISDSTAAYNYGQNRNADFVTVPNDEFDPRKVRISKTDPKGRKFGLYGPMDNGETVSYLSAPLAQSFYIAFNTDNVPKPVRMAMAYALNQQTVVNQVLKGRADPAAHLTPPPIYPNEDYTSHADNKYPYSYDASELDKARQTMEDAGYSASNQYELTLTSYQSPTNKRIGQLLQDSLGSAHIDLKYEETPFSTLLSRGRQGNLDAYFLGWIASYPSPIDFLKNLNPPATQTNGSTDGFYLDWDGTAASADAEAAWQRVEANMESTDQARQIREQAYVTMEEANWDDVALLPLYHPVDERFVYDGVDVAPFGGLGSSHQEYDSAVKGD</sequence>
<dbReference type="InterPro" id="IPR030678">
    <property type="entry name" value="Peptide/Ni-bd"/>
</dbReference>
<evidence type="ECO:0000256" key="1">
    <source>
        <dbReference type="ARBA" id="ARBA00005695"/>
    </source>
</evidence>
<protein>
    <submittedName>
        <fullName evidence="6">Putative dipeptides/oligopeptides ABC transporter periplasmic substrate-binding protein</fullName>
    </submittedName>
</protein>
<dbReference type="AlphaFoldDB" id="M0HXU0"/>
<reference evidence="6 7" key="1">
    <citation type="journal article" date="2014" name="PLoS Genet.">
        <title>Phylogenetically driven sequencing of extremely halophilic archaea reveals strategies for static and dynamic osmo-response.</title>
        <authorList>
            <person name="Becker E.A."/>
            <person name="Seitzer P.M."/>
            <person name="Tritt A."/>
            <person name="Larsen D."/>
            <person name="Krusor M."/>
            <person name="Yao A.I."/>
            <person name="Wu D."/>
            <person name="Madern D."/>
            <person name="Eisen J.A."/>
            <person name="Darling A.E."/>
            <person name="Facciotti M.T."/>
        </authorList>
    </citation>
    <scope>NUCLEOTIDE SEQUENCE [LARGE SCALE GENOMIC DNA]</scope>
    <source>
        <strain evidence="6 7">ATCC BAA-1513</strain>
    </source>
</reference>
<organism evidence="6 7">
    <name type="scientific">Haloferax elongans ATCC BAA-1513</name>
    <dbReference type="NCBI Taxonomy" id="1230453"/>
    <lineage>
        <taxon>Archaea</taxon>
        <taxon>Methanobacteriati</taxon>
        <taxon>Methanobacteriota</taxon>
        <taxon>Stenosarchaea group</taxon>
        <taxon>Halobacteria</taxon>
        <taxon>Halobacteriales</taxon>
        <taxon>Haloferacaceae</taxon>
        <taxon>Haloferax</taxon>
    </lineage>
</organism>
<comment type="similarity">
    <text evidence="1">Belongs to the bacterial solute-binding protein 5 family.</text>
</comment>
<evidence type="ECO:0000256" key="4">
    <source>
        <dbReference type="SAM" id="MobiDB-lite"/>
    </source>
</evidence>
<evidence type="ECO:0000313" key="6">
    <source>
        <dbReference type="EMBL" id="ELZ88523.1"/>
    </source>
</evidence>
<dbReference type="GO" id="GO:0015833">
    <property type="term" value="P:peptide transport"/>
    <property type="evidence" value="ECO:0007669"/>
    <property type="project" value="TreeGrafter"/>
</dbReference>
<feature type="compositionally biased region" description="Low complexity" evidence="4">
    <location>
        <begin position="39"/>
        <end position="103"/>
    </location>
</feature>
<dbReference type="GO" id="GO:0042597">
    <property type="term" value="C:periplasmic space"/>
    <property type="evidence" value="ECO:0007669"/>
    <property type="project" value="UniProtKB-ARBA"/>
</dbReference>
<evidence type="ECO:0000259" key="5">
    <source>
        <dbReference type="Pfam" id="PF00496"/>
    </source>
</evidence>
<comment type="caution">
    <text evidence="6">The sequence shown here is derived from an EMBL/GenBank/DDBJ whole genome shotgun (WGS) entry which is preliminary data.</text>
</comment>
<dbReference type="PATRIC" id="fig|1230453.4.peg.284"/>
<keyword evidence="3" id="KW-0732">Signal</keyword>
<dbReference type="SUPFAM" id="SSF53850">
    <property type="entry name" value="Periplasmic binding protein-like II"/>
    <property type="match status" value="1"/>
</dbReference>
<dbReference type="PIRSF" id="PIRSF002741">
    <property type="entry name" value="MppA"/>
    <property type="match status" value="1"/>
</dbReference>
<dbReference type="InterPro" id="IPR039424">
    <property type="entry name" value="SBP_5"/>
</dbReference>
<dbReference type="EMBL" id="AOLK01000006">
    <property type="protein sequence ID" value="ELZ88523.1"/>
    <property type="molecule type" value="Genomic_DNA"/>
</dbReference>
<dbReference type="PANTHER" id="PTHR30290">
    <property type="entry name" value="PERIPLASMIC BINDING COMPONENT OF ABC TRANSPORTER"/>
    <property type="match status" value="1"/>
</dbReference>
<dbReference type="InterPro" id="IPR000914">
    <property type="entry name" value="SBP_5_dom"/>
</dbReference>
<dbReference type="STRING" id="1230453.C453_01625"/>
<dbReference type="CDD" id="cd00995">
    <property type="entry name" value="PBP2_NikA_DppA_OppA_like"/>
    <property type="match status" value="1"/>
</dbReference>
<feature type="region of interest" description="Disordered" evidence="4">
    <location>
        <begin position="26"/>
        <end position="114"/>
    </location>
</feature>
<dbReference type="GO" id="GO:1904680">
    <property type="term" value="F:peptide transmembrane transporter activity"/>
    <property type="evidence" value="ECO:0007669"/>
    <property type="project" value="TreeGrafter"/>
</dbReference>
<dbReference type="Pfam" id="PF00496">
    <property type="entry name" value="SBP_bac_5"/>
    <property type="match status" value="1"/>
</dbReference>
<name>M0HXU0_HALEO</name>
<feature type="domain" description="Solute-binding protein family 5" evidence="5">
    <location>
        <begin position="152"/>
        <end position="550"/>
    </location>
</feature>
<dbReference type="Proteomes" id="UP000011612">
    <property type="component" value="Unassembled WGS sequence"/>
</dbReference>
<evidence type="ECO:0000256" key="2">
    <source>
        <dbReference type="ARBA" id="ARBA00022448"/>
    </source>
</evidence>